<gene>
    <name evidence="1" type="ORF">FN846DRAFT_894468</name>
</gene>
<dbReference type="AlphaFoldDB" id="A0A5J5EJ86"/>
<dbReference type="InParanoid" id="A0A5J5EJ86"/>
<accession>A0A5J5EJ86</accession>
<comment type="caution">
    <text evidence="1">The sequence shown here is derived from an EMBL/GenBank/DDBJ whole genome shotgun (WGS) entry which is preliminary data.</text>
</comment>
<dbReference type="EMBL" id="VXIS01000288">
    <property type="protein sequence ID" value="KAA8895099.1"/>
    <property type="molecule type" value="Genomic_DNA"/>
</dbReference>
<protein>
    <submittedName>
        <fullName evidence="1">Uncharacterized protein</fullName>
    </submittedName>
</protein>
<reference evidence="1 2" key="1">
    <citation type="submission" date="2019-09" db="EMBL/GenBank/DDBJ databases">
        <title>Draft genome of the ectomycorrhizal ascomycete Sphaerosporella brunnea.</title>
        <authorList>
            <consortium name="DOE Joint Genome Institute"/>
            <person name="Benucci G.M."/>
            <person name="Marozzi G."/>
            <person name="Antonielli L."/>
            <person name="Sanchez S."/>
            <person name="Marco P."/>
            <person name="Wang X."/>
            <person name="Falini L.B."/>
            <person name="Barry K."/>
            <person name="Haridas S."/>
            <person name="Lipzen A."/>
            <person name="Labutti K."/>
            <person name="Grigoriev I.V."/>
            <person name="Murat C."/>
            <person name="Martin F."/>
            <person name="Albertini E."/>
            <person name="Donnini D."/>
            <person name="Bonito G."/>
        </authorList>
    </citation>
    <scope>NUCLEOTIDE SEQUENCE [LARGE SCALE GENOMIC DNA]</scope>
    <source>
        <strain evidence="1 2">Sb_GMNB300</strain>
    </source>
</reference>
<organism evidence="1 2">
    <name type="scientific">Sphaerosporella brunnea</name>
    <dbReference type="NCBI Taxonomy" id="1250544"/>
    <lineage>
        <taxon>Eukaryota</taxon>
        <taxon>Fungi</taxon>
        <taxon>Dikarya</taxon>
        <taxon>Ascomycota</taxon>
        <taxon>Pezizomycotina</taxon>
        <taxon>Pezizomycetes</taxon>
        <taxon>Pezizales</taxon>
        <taxon>Pyronemataceae</taxon>
        <taxon>Sphaerosporella</taxon>
    </lineage>
</organism>
<dbReference type="Proteomes" id="UP000326924">
    <property type="component" value="Unassembled WGS sequence"/>
</dbReference>
<keyword evidence="2" id="KW-1185">Reference proteome</keyword>
<sequence>MNGKTTAQQDCEAQQLVHHGDVAAASPEQIDSLSYRLGAMRSGPHMILFYYLGVDAHAPKLQPFPVPNPDQQLLAATFATLRGCAVFRAASEGVNRRTPKPIRFDHTRTVDVSCSFVEDPQAVPLQLRLLPCAIGLGPAAKENTNALMQVLFCVPELRRLLQPDLEVSKATIRSLDNLDAARDTGEMERIQTMLLGQFTQCDDDVRTVLITMNCPDSICTTKTTWCAQHKRKRRQTRTRMVLRCKDKVHQVIAKAIAGSQKIFTVQCDTCGGVATQTATVKNRSNTADGILLVQPSAGHPVTDVDEDLRILEAVHWPSSSRKIFFRRWRRLPSIPPTCAPSVRLISSSQDNSVEGFYANETPVLLFYSLDALDGEEPVVAAMGAAPQGVQAAQGRVVAQDRHLQTLQAAQGPILVEDAHRQHLVQGPVAGQDPHCAQLVQGPMLVQHPVPQALPVAPRPIGVLRQLEVATQRMERTHIGRLPVDLVLVTVILHREWAGEIDTIETSVHLSRFRDDDSTQLMCHVLSVLGLYFGVMVFSHGVCTLDNGLRVPIWPGFAHQKYVNSIASLQINVTRKEEN</sequence>
<name>A0A5J5EJ86_9PEZI</name>
<evidence type="ECO:0000313" key="1">
    <source>
        <dbReference type="EMBL" id="KAA8895099.1"/>
    </source>
</evidence>
<proteinExistence type="predicted"/>
<evidence type="ECO:0000313" key="2">
    <source>
        <dbReference type="Proteomes" id="UP000326924"/>
    </source>
</evidence>